<organism evidence="2 4">
    <name type="scientific">Sphingomonas koreensis</name>
    <dbReference type="NCBI Taxonomy" id="93064"/>
    <lineage>
        <taxon>Bacteria</taxon>
        <taxon>Pseudomonadati</taxon>
        <taxon>Pseudomonadota</taxon>
        <taxon>Alphaproteobacteria</taxon>
        <taxon>Sphingomonadales</taxon>
        <taxon>Sphingomonadaceae</taxon>
        <taxon>Sphingomonas</taxon>
    </lineage>
</organism>
<reference evidence="2" key="1">
    <citation type="submission" date="2016-12" db="EMBL/GenBank/DDBJ databases">
        <title>Whole genome sequencing of Sphingomonas koreensis.</title>
        <authorList>
            <person name="Conlan S."/>
            <person name="Thomas P.J."/>
            <person name="Mullikin J."/>
            <person name="Palmore T.N."/>
            <person name="Frank K.M."/>
            <person name="Segre J.A."/>
        </authorList>
    </citation>
    <scope>NUCLEOTIDE SEQUENCE</scope>
    <source>
        <strain evidence="2">ABOJV</strain>
    </source>
</reference>
<keyword evidence="1" id="KW-0472">Membrane</keyword>
<evidence type="ECO:0000313" key="5">
    <source>
        <dbReference type="Proteomes" id="UP000286681"/>
    </source>
</evidence>
<dbReference type="KEGG" id="skr:BRX40_20725"/>
<gene>
    <name evidence="2" type="ORF">BRX40_20725</name>
    <name evidence="3" type="ORF">CA257_03320</name>
</gene>
<sequence>MSAHLDALKVRKGYWFAQKLYGYGAVPVTWQGWLTTLAYVALVALLAWLMPTGALKLSAIAPVSAAYLYFIWTRTDGGFRWRWGPEKKR</sequence>
<evidence type="ECO:0000313" key="4">
    <source>
        <dbReference type="Proteomes" id="UP000185161"/>
    </source>
</evidence>
<dbReference type="Proteomes" id="UP000185161">
    <property type="component" value="Chromosome"/>
</dbReference>
<evidence type="ECO:0000256" key="1">
    <source>
        <dbReference type="SAM" id="Phobius"/>
    </source>
</evidence>
<dbReference type="EMBL" id="QQWO01000002">
    <property type="protein sequence ID" value="RSV07042.1"/>
    <property type="molecule type" value="Genomic_DNA"/>
</dbReference>
<dbReference type="GeneID" id="44134994"/>
<dbReference type="RefSeq" id="WP_075152858.1">
    <property type="nucleotide sequence ID" value="NZ_CP018820.1"/>
</dbReference>
<reference evidence="3 5" key="3">
    <citation type="submission" date="2018-07" db="EMBL/GenBank/DDBJ databases">
        <title>Genomic and Epidemiologic Investigation of an Indolent Hospital Outbreak.</title>
        <authorList>
            <person name="Johnson R.C."/>
            <person name="Deming C."/>
            <person name="Conlan S."/>
            <person name="Zellmer C.J."/>
            <person name="Michelin A.V."/>
            <person name="Lee-Lin S."/>
            <person name="Thomas P.J."/>
            <person name="Park M."/>
            <person name="Weingarten R.A."/>
            <person name="Less J."/>
            <person name="Dekker J.P."/>
            <person name="Frank K.M."/>
            <person name="Musser K.A."/>
            <person name="Mcquiston J.R."/>
            <person name="Henderson D.K."/>
            <person name="Lau A.F."/>
            <person name="Palmore T.N."/>
            <person name="Segre J.A."/>
        </authorList>
    </citation>
    <scope>NUCLEOTIDE SEQUENCE [LARGE SCALE GENOMIC DNA]</scope>
    <source>
        <strain evidence="3 5">SK-NIH.Env10_0317</strain>
    </source>
</reference>
<dbReference type="EMBL" id="CP018820">
    <property type="protein sequence ID" value="APR54527.1"/>
    <property type="molecule type" value="Genomic_DNA"/>
</dbReference>
<reference evidence="4" key="2">
    <citation type="submission" date="2016-12" db="EMBL/GenBank/DDBJ databases">
        <title>Whole genome sequencing of Sphingomonas sp. ABOJV.</title>
        <authorList>
            <person name="Conlan S."/>
            <person name="Thomas P.J."/>
            <person name="Mullikin J."/>
            <person name="Palmore T.N."/>
            <person name="Frank K.M."/>
            <person name="Segre J.A."/>
        </authorList>
    </citation>
    <scope>NUCLEOTIDE SEQUENCE [LARGE SCALE GENOMIC DNA]</scope>
    <source>
        <strain evidence="4">ABOJV</strain>
    </source>
</reference>
<keyword evidence="1" id="KW-0812">Transmembrane</keyword>
<evidence type="ECO:0000313" key="3">
    <source>
        <dbReference type="EMBL" id="RSV07042.1"/>
    </source>
</evidence>
<keyword evidence="4" id="KW-1185">Reference proteome</keyword>
<feature type="transmembrane region" description="Helical" evidence="1">
    <location>
        <begin position="54"/>
        <end position="72"/>
    </location>
</feature>
<keyword evidence="1" id="KW-1133">Transmembrane helix</keyword>
<proteinExistence type="predicted"/>
<protein>
    <submittedName>
        <fullName evidence="2">Uncharacterized protein</fullName>
    </submittedName>
</protein>
<dbReference type="AlphaFoldDB" id="A0A1L6JFE3"/>
<name>A0A1L6JFE3_9SPHN</name>
<accession>A0A1L6JFE3</accession>
<feature type="transmembrane region" description="Helical" evidence="1">
    <location>
        <begin position="20"/>
        <end position="48"/>
    </location>
</feature>
<dbReference type="Proteomes" id="UP000286681">
    <property type="component" value="Unassembled WGS sequence"/>
</dbReference>
<evidence type="ECO:0000313" key="2">
    <source>
        <dbReference type="EMBL" id="APR54527.1"/>
    </source>
</evidence>
<dbReference type="OrthoDB" id="7862423at2"/>
<dbReference type="STRING" id="93064.BRX40_20725"/>